<keyword evidence="2 5" id="KW-0812">Transmembrane</keyword>
<protein>
    <recommendedName>
        <fullName evidence="8">ORM1-like protein 3</fullName>
    </recommendedName>
</protein>
<dbReference type="PANTHER" id="PTHR12665">
    <property type="entry name" value="ORMDL PROTEINS"/>
    <property type="match status" value="1"/>
</dbReference>
<sequence>MQSGHGETRFDVGVEWLRAKGSWTFYIMLLASFRIFFGLGLSLSPMESWTIMNVVHAGVTFIVFHWIKGNPFHTPWVDMMGKGEKQTWWEQIDGSVQNTPSRKFLICVVVFLYLAAVHSTPFERQFFFVHAVNLIAFLVVFVAKLPFMHGVRIFGINR</sequence>
<dbReference type="InterPro" id="IPR007203">
    <property type="entry name" value="ORMDL"/>
</dbReference>
<evidence type="ECO:0000256" key="3">
    <source>
        <dbReference type="ARBA" id="ARBA00022989"/>
    </source>
</evidence>
<dbReference type="OrthoDB" id="1932233at2759"/>
<dbReference type="RefSeq" id="XP_005537992.1">
    <property type="nucleotide sequence ID" value="XM_005537935.1"/>
</dbReference>
<dbReference type="EMBL" id="AP006499">
    <property type="protein sequence ID" value="BAM81956.1"/>
    <property type="molecule type" value="Genomic_DNA"/>
</dbReference>
<dbReference type="Gramene" id="CMQ020CT">
    <property type="protein sequence ID" value="CMQ020CT"/>
    <property type="gene ID" value="CMQ020C"/>
</dbReference>
<organism evidence="6 7">
    <name type="scientific">Cyanidioschyzon merolae (strain NIES-3377 / 10D)</name>
    <name type="common">Unicellular red alga</name>
    <dbReference type="NCBI Taxonomy" id="280699"/>
    <lineage>
        <taxon>Eukaryota</taxon>
        <taxon>Rhodophyta</taxon>
        <taxon>Bangiophyceae</taxon>
        <taxon>Cyanidiales</taxon>
        <taxon>Cyanidiaceae</taxon>
        <taxon>Cyanidioschyzon</taxon>
    </lineage>
</organism>
<dbReference type="Pfam" id="PF04061">
    <property type="entry name" value="ORMDL"/>
    <property type="match status" value="1"/>
</dbReference>
<dbReference type="HOGENOM" id="CLU_072117_3_1_1"/>
<dbReference type="GeneID" id="16996369"/>
<keyword evidence="4 5" id="KW-0472">Membrane</keyword>
<evidence type="ECO:0000256" key="4">
    <source>
        <dbReference type="ARBA" id="ARBA00023136"/>
    </source>
</evidence>
<keyword evidence="3 5" id="KW-1133">Transmembrane helix</keyword>
<feature type="transmembrane region" description="Helical" evidence="5">
    <location>
        <begin position="104"/>
        <end position="121"/>
    </location>
</feature>
<gene>
    <name evidence="6" type="ORF">CYME_CMQ020C</name>
</gene>
<dbReference type="Proteomes" id="UP000007014">
    <property type="component" value="Chromosome 17"/>
</dbReference>
<evidence type="ECO:0000313" key="6">
    <source>
        <dbReference type="EMBL" id="BAM81956.1"/>
    </source>
</evidence>
<dbReference type="GO" id="GO:0005789">
    <property type="term" value="C:endoplasmic reticulum membrane"/>
    <property type="evidence" value="ECO:0007669"/>
    <property type="project" value="InterPro"/>
</dbReference>
<reference evidence="6 7" key="2">
    <citation type="journal article" date="2007" name="BMC Biol.">
        <title>A 100%-complete sequence reveals unusually simple genomic features in the hot-spring red alga Cyanidioschyzon merolae.</title>
        <authorList>
            <person name="Nozaki H."/>
            <person name="Takano H."/>
            <person name="Misumi O."/>
            <person name="Terasawa K."/>
            <person name="Matsuzaki M."/>
            <person name="Maruyama S."/>
            <person name="Nishida K."/>
            <person name="Yagisawa F."/>
            <person name="Yoshida Y."/>
            <person name="Fujiwara T."/>
            <person name="Takio S."/>
            <person name="Tamura K."/>
            <person name="Chung S.J."/>
            <person name="Nakamura S."/>
            <person name="Kuroiwa H."/>
            <person name="Tanaka K."/>
            <person name="Sato N."/>
            <person name="Kuroiwa T."/>
        </authorList>
    </citation>
    <scope>NUCLEOTIDE SEQUENCE [LARGE SCALE GENOMIC DNA]</scope>
    <source>
        <strain evidence="6 7">10D</strain>
    </source>
</reference>
<keyword evidence="7" id="KW-1185">Reference proteome</keyword>
<feature type="transmembrane region" description="Helical" evidence="5">
    <location>
        <begin position="127"/>
        <end position="147"/>
    </location>
</feature>
<dbReference type="AlphaFoldDB" id="M1UVF7"/>
<dbReference type="OMA" id="STHYTHF"/>
<evidence type="ECO:0000256" key="2">
    <source>
        <dbReference type="ARBA" id="ARBA00022692"/>
    </source>
</evidence>
<dbReference type="STRING" id="280699.M1UVF7"/>
<feature type="transmembrane region" description="Helical" evidence="5">
    <location>
        <begin position="49"/>
        <end position="67"/>
    </location>
</feature>
<evidence type="ECO:0000256" key="1">
    <source>
        <dbReference type="ARBA" id="ARBA00004141"/>
    </source>
</evidence>
<comment type="subcellular location">
    <subcellularLocation>
        <location evidence="1">Membrane</location>
        <topology evidence="1">Multi-pass membrane protein</topology>
    </subcellularLocation>
</comment>
<proteinExistence type="predicted"/>
<accession>M1UVF7</accession>
<reference evidence="6 7" key="1">
    <citation type="journal article" date="2004" name="Nature">
        <title>Genome sequence of the ultrasmall unicellular red alga Cyanidioschyzon merolae 10D.</title>
        <authorList>
            <person name="Matsuzaki M."/>
            <person name="Misumi O."/>
            <person name="Shin-i T."/>
            <person name="Maruyama S."/>
            <person name="Takahara M."/>
            <person name="Miyagishima S."/>
            <person name="Mori T."/>
            <person name="Nishida K."/>
            <person name="Yagisawa F."/>
            <person name="Nishida K."/>
            <person name="Yoshida Y."/>
            <person name="Nishimura Y."/>
            <person name="Nakao S."/>
            <person name="Kobayashi T."/>
            <person name="Momoyama Y."/>
            <person name="Higashiyama T."/>
            <person name="Minoda A."/>
            <person name="Sano M."/>
            <person name="Nomoto H."/>
            <person name="Oishi K."/>
            <person name="Hayashi H."/>
            <person name="Ohta F."/>
            <person name="Nishizaka S."/>
            <person name="Haga S."/>
            <person name="Miura S."/>
            <person name="Morishita T."/>
            <person name="Kabeya Y."/>
            <person name="Terasawa K."/>
            <person name="Suzuki Y."/>
            <person name="Ishii Y."/>
            <person name="Asakawa S."/>
            <person name="Takano H."/>
            <person name="Ohta N."/>
            <person name="Kuroiwa H."/>
            <person name="Tanaka K."/>
            <person name="Shimizu N."/>
            <person name="Sugano S."/>
            <person name="Sato N."/>
            <person name="Nozaki H."/>
            <person name="Ogasawara N."/>
            <person name="Kohara Y."/>
            <person name="Kuroiwa T."/>
        </authorList>
    </citation>
    <scope>NUCLEOTIDE SEQUENCE [LARGE SCALE GENOMIC DNA]</scope>
    <source>
        <strain evidence="6 7">10D</strain>
    </source>
</reference>
<evidence type="ECO:0008006" key="8">
    <source>
        <dbReference type="Google" id="ProtNLM"/>
    </source>
</evidence>
<evidence type="ECO:0000313" key="7">
    <source>
        <dbReference type="Proteomes" id="UP000007014"/>
    </source>
</evidence>
<name>M1UVF7_CYAM1</name>
<evidence type="ECO:0000256" key="5">
    <source>
        <dbReference type="SAM" id="Phobius"/>
    </source>
</evidence>
<dbReference type="eggNOG" id="KOG3319">
    <property type="taxonomic scope" value="Eukaryota"/>
</dbReference>
<feature type="transmembrane region" description="Helical" evidence="5">
    <location>
        <begin position="23"/>
        <end position="43"/>
    </location>
</feature>
<dbReference type="KEGG" id="cme:CYME_CMQ020C"/>